<evidence type="ECO:0000313" key="6">
    <source>
        <dbReference type="EMBL" id="GAA4300888.1"/>
    </source>
</evidence>
<name>A0ABP8FD44_9BACT</name>
<dbReference type="InterPro" id="IPR026464">
    <property type="entry name" value="NosD_copper_fam"/>
</dbReference>
<evidence type="ECO:0000256" key="3">
    <source>
        <dbReference type="ARBA" id="ARBA00022786"/>
    </source>
</evidence>
<dbReference type="InterPro" id="IPR022441">
    <property type="entry name" value="Para_beta_helix_rpt-2"/>
</dbReference>
<keyword evidence="7" id="KW-1185">Reference proteome</keyword>
<dbReference type="InterPro" id="IPR012334">
    <property type="entry name" value="Pectin_lyas_fold"/>
</dbReference>
<dbReference type="NCBIfam" id="TIGR03804">
    <property type="entry name" value="para_beta_helix"/>
    <property type="match status" value="3"/>
</dbReference>
<dbReference type="SUPFAM" id="SSF51126">
    <property type="entry name" value="Pectin lyase-like"/>
    <property type="match status" value="1"/>
</dbReference>
<keyword evidence="3" id="KW-0833">Ubl conjugation pathway</keyword>
<dbReference type="InterPro" id="IPR011050">
    <property type="entry name" value="Pectin_lyase_fold/virulence"/>
</dbReference>
<dbReference type="PANTHER" id="PTHR22990:SF15">
    <property type="entry name" value="F-BOX ONLY PROTEIN 10"/>
    <property type="match status" value="1"/>
</dbReference>
<reference evidence="7" key="1">
    <citation type="journal article" date="2019" name="Int. J. Syst. Evol. Microbiol.">
        <title>The Global Catalogue of Microorganisms (GCM) 10K type strain sequencing project: providing services to taxonomists for standard genome sequencing and annotation.</title>
        <authorList>
            <consortium name="The Broad Institute Genomics Platform"/>
            <consortium name="The Broad Institute Genome Sequencing Center for Infectious Disease"/>
            <person name="Wu L."/>
            <person name="Ma J."/>
        </authorList>
    </citation>
    <scope>NUCLEOTIDE SEQUENCE [LARGE SCALE GENOMIC DNA]</scope>
    <source>
        <strain evidence="7">JCM 17917</strain>
    </source>
</reference>
<dbReference type="Gene3D" id="2.160.20.10">
    <property type="entry name" value="Single-stranded right-handed beta-helix, Pectin lyase-like"/>
    <property type="match status" value="2"/>
</dbReference>
<sequence>MKDLTKLLIFLISILLLVVGEQRAFAGTVEVCPACPVKSIKAGVKIAKPGDQVVVNGGTYKEYGIEITKRIHLLGKNNPVLDGAFKGQIISVLADGVVVQGFTIKNIATSYTRDDAAIRVVESNNVKILQNTILNTYFGVYLQNSDNSEVRGNVVTGKDVTGLNESSLGNAIHLWQCNKAVIVNNKVRGHRDGIYLEFVKDTWVKDNLSQHNLRYGLHFMFSDGNVYTHNTFRKNGAGVAVMYTSNIVMERNTFEENWGPASYGLLLKDIRDSKIRYNTFSQNTTGIYMEGSSRLDIQNNSFTRNGWAVRLLSSCTDNVFTHNNFTENSFDIGTNGNSNLNQFEKNYWDKYTGYDLNRDKVGDVPYRPVSLYSMLVEKVPSSVMFMRSFMVDLLDNVEKVLPTFIPDKLIDERPLMRRIDHDYNRKFTKVIR</sequence>
<organism evidence="6 7">
    <name type="scientific">Nibribacter koreensis</name>
    <dbReference type="NCBI Taxonomy" id="1084519"/>
    <lineage>
        <taxon>Bacteria</taxon>
        <taxon>Pseudomonadati</taxon>
        <taxon>Bacteroidota</taxon>
        <taxon>Cytophagia</taxon>
        <taxon>Cytophagales</taxon>
        <taxon>Hymenobacteraceae</taxon>
        <taxon>Nibribacter</taxon>
    </lineage>
</organism>
<feature type="domain" description="Right handed beta helix" evidence="5">
    <location>
        <begin position="62"/>
        <end position="163"/>
    </location>
</feature>
<evidence type="ECO:0000259" key="5">
    <source>
        <dbReference type="Pfam" id="PF13229"/>
    </source>
</evidence>
<dbReference type="RefSeq" id="WP_345163434.1">
    <property type="nucleotide sequence ID" value="NZ_BAABGX010000001.1"/>
</dbReference>
<gene>
    <name evidence="6" type="ORF">GCM10023183_11500</name>
</gene>
<evidence type="ECO:0000259" key="4">
    <source>
        <dbReference type="Pfam" id="PF05048"/>
    </source>
</evidence>
<dbReference type="InterPro" id="IPR006626">
    <property type="entry name" value="PbH1"/>
</dbReference>
<dbReference type="InterPro" id="IPR007742">
    <property type="entry name" value="NosD_dom"/>
</dbReference>
<dbReference type="Proteomes" id="UP001501844">
    <property type="component" value="Unassembled WGS sequence"/>
</dbReference>
<comment type="caution">
    <text evidence="6">The sequence shown here is derived from an EMBL/GenBank/DDBJ whole genome shotgun (WGS) entry which is preliminary data.</text>
</comment>
<evidence type="ECO:0000313" key="7">
    <source>
        <dbReference type="Proteomes" id="UP001501844"/>
    </source>
</evidence>
<dbReference type="InterPro" id="IPR051550">
    <property type="entry name" value="SCF-Subunits/Alg-Epimerases"/>
</dbReference>
<dbReference type="Pfam" id="PF13229">
    <property type="entry name" value="Beta_helix"/>
    <property type="match status" value="1"/>
</dbReference>
<comment type="pathway">
    <text evidence="1">Protein modification; protein ubiquitination.</text>
</comment>
<accession>A0ABP8FD44</accession>
<dbReference type="SMART" id="SM00710">
    <property type="entry name" value="PbH1"/>
    <property type="match status" value="10"/>
</dbReference>
<protein>
    <submittedName>
        <fullName evidence="6">Nitrous oxide reductase family maturation protein NosD</fullName>
    </submittedName>
</protein>
<keyword evidence="2" id="KW-0677">Repeat</keyword>
<dbReference type="InterPro" id="IPR039448">
    <property type="entry name" value="Beta_helix"/>
</dbReference>
<dbReference type="NCBIfam" id="TIGR04247">
    <property type="entry name" value="NosD_copper_fam"/>
    <property type="match status" value="1"/>
</dbReference>
<proteinExistence type="predicted"/>
<dbReference type="EMBL" id="BAABGX010000001">
    <property type="protein sequence ID" value="GAA4300888.1"/>
    <property type="molecule type" value="Genomic_DNA"/>
</dbReference>
<evidence type="ECO:0000256" key="1">
    <source>
        <dbReference type="ARBA" id="ARBA00004906"/>
    </source>
</evidence>
<dbReference type="PANTHER" id="PTHR22990">
    <property type="entry name" value="F-BOX ONLY PROTEIN"/>
    <property type="match status" value="1"/>
</dbReference>
<dbReference type="Pfam" id="PF05048">
    <property type="entry name" value="NosD"/>
    <property type="match status" value="1"/>
</dbReference>
<evidence type="ECO:0000256" key="2">
    <source>
        <dbReference type="ARBA" id="ARBA00022737"/>
    </source>
</evidence>
<feature type="domain" description="Periplasmic copper-binding protein NosD beta helix" evidence="4">
    <location>
        <begin position="164"/>
        <end position="353"/>
    </location>
</feature>